<evidence type="ECO:0000256" key="4">
    <source>
        <dbReference type="ARBA" id="ARBA00023136"/>
    </source>
</evidence>
<dbReference type="Proteomes" id="UP000321927">
    <property type="component" value="Unassembled WGS sequence"/>
</dbReference>
<comment type="subcellular location">
    <subcellularLocation>
        <location evidence="1">Membrane</location>
        <topology evidence="1">Multi-pass membrane protein</topology>
    </subcellularLocation>
</comment>
<dbReference type="InterPro" id="IPR009908">
    <property type="entry name" value="Methylamine_util_MauE"/>
</dbReference>
<keyword evidence="4 5" id="KW-0472">Membrane</keyword>
<dbReference type="RefSeq" id="WP_086503317.1">
    <property type="nucleotide sequence ID" value="NZ_MSSV01000033.1"/>
</dbReference>
<feature type="transmembrane region" description="Helical" evidence="5">
    <location>
        <begin position="147"/>
        <end position="168"/>
    </location>
</feature>
<keyword evidence="3 5" id="KW-1133">Transmembrane helix</keyword>
<dbReference type="GO" id="GO:0030416">
    <property type="term" value="P:methylamine metabolic process"/>
    <property type="evidence" value="ECO:0007669"/>
    <property type="project" value="InterPro"/>
</dbReference>
<keyword evidence="2 5" id="KW-0812">Transmembrane</keyword>
<comment type="caution">
    <text evidence="7">The sequence shown here is derived from an EMBL/GenBank/DDBJ whole genome shotgun (WGS) entry which is preliminary data.</text>
</comment>
<dbReference type="EMBL" id="VORV01000024">
    <property type="protein sequence ID" value="TXD75532.1"/>
    <property type="molecule type" value="Genomic_DNA"/>
</dbReference>
<accession>A0A2W7QND4</accession>
<reference evidence="7 9" key="1">
    <citation type="submission" date="2018-06" db="EMBL/GenBank/DDBJ databases">
        <title>Genomic Encyclopedia of Archaeal and Bacterial Type Strains, Phase II (KMG-II): from individual species to whole genera.</title>
        <authorList>
            <person name="Goeker M."/>
        </authorList>
    </citation>
    <scope>NUCLEOTIDE SEQUENCE [LARGE SCALE GENOMIC DNA]</scope>
    <source>
        <strain evidence="7 9">DSM 22686</strain>
    </source>
</reference>
<gene>
    <name evidence="8" type="ORF">ESW18_20180</name>
    <name evidence="7" type="ORF">LV84_04153</name>
</gene>
<proteinExistence type="predicted"/>
<evidence type="ECO:0000256" key="5">
    <source>
        <dbReference type="SAM" id="Phobius"/>
    </source>
</evidence>
<evidence type="ECO:0000256" key="3">
    <source>
        <dbReference type="ARBA" id="ARBA00022989"/>
    </source>
</evidence>
<dbReference type="GO" id="GO:0016020">
    <property type="term" value="C:membrane"/>
    <property type="evidence" value="ECO:0007669"/>
    <property type="project" value="UniProtKB-SubCell"/>
</dbReference>
<dbReference type="EMBL" id="QKZU01000026">
    <property type="protein sequence ID" value="PZX49963.1"/>
    <property type="molecule type" value="Genomic_DNA"/>
</dbReference>
<evidence type="ECO:0000256" key="1">
    <source>
        <dbReference type="ARBA" id="ARBA00004141"/>
    </source>
</evidence>
<dbReference type="Proteomes" id="UP000249115">
    <property type="component" value="Unassembled WGS sequence"/>
</dbReference>
<name>A0A2W7QND4_9BACT</name>
<evidence type="ECO:0000313" key="9">
    <source>
        <dbReference type="Proteomes" id="UP000249115"/>
    </source>
</evidence>
<keyword evidence="10" id="KW-1185">Reference proteome</keyword>
<reference evidence="8 10" key="2">
    <citation type="submission" date="2019-08" db="EMBL/GenBank/DDBJ databases">
        <title>Genome of Algoriphagus ratkowskyi IC026.</title>
        <authorList>
            <person name="Bowman J.P."/>
        </authorList>
    </citation>
    <scope>NUCLEOTIDE SEQUENCE [LARGE SCALE GENOMIC DNA]</scope>
    <source>
        <strain evidence="8 10">IC026</strain>
    </source>
</reference>
<protein>
    <submittedName>
        <fullName evidence="8">DoxX family membrane protein</fullName>
    </submittedName>
    <submittedName>
        <fullName evidence="7">DoxX-like protein</fullName>
    </submittedName>
</protein>
<organism evidence="7 9">
    <name type="scientific">Algoriphagus ratkowskyi</name>
    <dbReference type="NCBI Taxonomy" id="57028"/>
    <lineage>
        <taxon>Bacteria</taxon>
        <taxon>Pseudomonadati</taxon>
        <taxon>Bacteroidota</taxon>
        <taxon>Cytophagia</taxon>
        <taxon>Cytophagales</taxon>
        <taxon>Cyclobacteriaceae</taxon>
        <taxon>Algoriphagus</taxon>
    </lineage>
</organism>
<feature type="domain" description="Methylamine utilisation protein MauE" evidence="6">
    <location>
        <begin position="81"/>
        <end position="202"/>
    </location>
</feature>
<dbReference type="Pfam" id="PF07291">
    <property type="entry name" value="MauE"/>
    <property type="match status" value="1"/>
</dbReference>
<evidence type="ECO:0000256" key="2">
    <source>
        <dbReference type="ARBA" id="ARBA00022692"/>
    </source>
</evidence>
<feature type="transmembrane region" description="Helical" evidence="5">
    <location>
        <begin position="121"/>
        <end position="140"/>
    </location>
</feature>
<sequence>MIHTSPHPFPHGEGVVSSPNDNLEDWIIKRLGDWRLEIKRFRGDKLIRFEGSRKAFLPHPNPLLNERELASAKHNSTIMNRIFSTILILLWTYTGLDKLIRFESSRKAFHNQTFPAELAEVLAYAVPITELLLALLLLFAVSRWWGYLGSILLLTVFITYVGLIWVGAFPRVPCNCAGILESLGWAEHFWMNLGFIGVAVASIRLEEWKLDVR</sequence>
<evidence type="ECO:0000313" key="7">
    <source>
        <dbReference type="EMBL" id="PZX49963.1"/>
    </source>
</evidence>
<dbReference type="AlphaFoldDB" id="A0A2W7QND4"/>
<evidence type="ECO:0000313" key="10">
    <source>
        <dbReference type="Proteomes" id="UP000321927"/>
    </source>
</evidence>
<evidence type="ECO:0000259" key="6">
    <source>
        <dbReference type="Pfam" id="PF07291"/>
    </source>
</evidence>
<dbReference type="OrthoDB" id="673785at2"/>
<feature type="transmembrane region" description="Helical" evidence="5">
    <location>
        <begin position="78"/>
        <end position="96"/>
    </location>
</feature>
<evidence type="ECO:0000313" key="8">
    <source>
        <dbReference type="EMBL" id="TXD75532.1"/>
    </source>
</evidence>
<feature type="transmembrane region" description="Helical" evidence="5">
    <location>
        <begin position="188"/>
        <end position="205"/>
    </location>
</feature>